<keyword evidence="1" id="KW-1133">Transmembrane helix</keyword>
<organism evidence="2">
    <name type="scientific">Kuenenia stuttgartiensis</name>
    <dbReference type="NCBI Taxonomy" id="174633"/>
    <lineage>
        <taxon>Bacteria</taxon>
        <taxon>Pseudomonadati</taxon>
        <taxon>Planctomycetota</taxon>
        <taxon>Candidatus Brocadiia</taxon>
        <taxon>Candidatus Brocadiales</taxon>
        <taxon>Candidatus Brocadiaceae</taxon>
        <taxon>Candidatus Kuenenia</taxon>
    </lineage>
</organism>
<accession>Q1Q687</accession>
<protein>
    <submittedName>
        <fullName evidence="2">Uncharacterized protein</fullName>
    </submittedName>
</protein>
<reference evidence="4" key="3">
    <citation type="submission" date="2017-10" db="EMBL/GenBank/DDBJ databases">
        <authorList>
            <person name="Banno H."/>
            <person name="Chua N.-H."/>
        </authorList>
    </citation>
    <scope>NUCLEOTIDE SEQUENCE [LARGE SCALE GENOMIC DNA]</scope>
    <source>
        <strain evidence="4">Kuenenia_mbr1_ru-nijmegen</strain>
    </source>
</reference>
<reference evidence="3 6" key="5">
    <citation type="submission" date="2020-02" db="EMBL/GenBank/DDBJ databases">
        <title>Newly sequenced genome of strain CSTR1 showed variability in Candidatus Kuenenia stuttgartiensis genomes.</title>
        <authorList>
            <person name="Ding C."/>
            <person name="Adrian L."/>
        </authorList>
    </citation>
    <scope>NUCLEOTIDE SEQUENCE [LARGE SCALE GENOMIC DNA]</scope>
    <source>
        <strain evidence="3 6">CSTR1</strain>
    </source>
</reference>
<evidence type="ECO:0000313" key="4">
    <source>
        <dbReference type="EMBL" id="SOH05805.1"/>
    </source>
</evidence>
<evidence type="ECO:0000313" key="2">
    <source>
        <dbReference type="EMBL" id="CAJ73094.1"/>
    </source>
</evidence>
<evidence type="ECO:0000313" key="6">
    <source>
        <dbReference type="Proteomes" id="UP000501926"/>
    </source>
</evidence>
<dbReference type="AlphaFoldDB" id="Q1Q687"/>
<evidence type="ECO:0000313" key="3">
    <source>
        <dbReference type="EMBL" id="QII13105.1"/>
    </source>
</evidence>
<dbReference type="Proteomes" id="UP000501926">
    <property type="component" value="Chromosome"/>
</dbReference>
<sequence>MRHGRFQKDFERERRKRKFTKNRKKSNNLVFYKITIIAMFAAHCRGEAFVRLGINTFMTIYGKCFAPIFSKNQIITKKRYLYFAVIK</sequence>
<gene>
    <name evidence="3" type="ORF">KsCSTR_37260</name>
    <name evidence="4" type="ORF">KSMBR1_3329</name>
    <name evidence="2" type="ORF">kuste2349</name>
</gene>
<keyword evidence="5" id="KW-1185">Reference proteome</keyword>
<name>Q1Q687_KUEST</name>
<reference evidence="5" key="4">
    <citation type="submission" date="2017-10" db="EMBL/GenBank/DDBJ databases">
        <authorList>
            <person name="Frank J."/>
        </authorList>
    </citation>
    <scope>NUCLEOTIDE SEQUENCE [LARGE SCALE GENOMIC DNA]</scope>
</reference>
<keyword evidence="1" id="KW-0472">Membrane</keyword>
<dbReference type="Proteomes" id="UP000221734">
    <property type="component" value="Chromosome Kuenenia_stuttgartiensis_MBR1"/>
</dbReference>
<proteinExistence type="predicted"/>
<dbReference type="EMBL" id="CP049055">
    <property type="protein sequence ID" value="QII13105.1"/>
    <property type="molecule type" value="Genomic_DNA"/>
</dbReference>
<reference evidence="2" key="2">
    <citation type="submission" date="2006-01" db="EMBL/GenBank/DDBJ databases">
        <authorList>
            <person name="Genoscope"/>
        </authorList>
    </citation>
    <scope>NUCLEOTIDE SEQUENCE</scope>
</reference>
<feature type="transmembrane region" description="Helical" evidence="1">
    <location>
        <begin position="26"/>
        <end position="42"/>
    </location>
</feature>
<dbReference type="EMBL" id="LT934425">
    <property type="protein sequence ID" value="SOH05805.1"/>
    <property type="molecule type" value="Genomic_DNA"/>
</dbReference>
<reference evidence="2" key="1">
    <citation type="journal article" date="2006" name="Nature">
        <title>Deciphering the evolution and metabolism of an anammox bacterium from a community genome.</title>
        <authorList>
            <person name="Strous M."/>
            <person name="Pelletier E."/>
            <person name="Mangenot S."/>
            <person name="Rattei T."/>
            <person name="Lehner A."/>
            <person name="Taylor M.W."/>
            <person name="Horn M."/>
            <person name="Daims H."/>
            <person name="Bartol-Mavel D."/>
            <person name="Wincker P."/>
            <person name="Barbe V."/>
            <person name="Fonknechten N."/>
            <person name="Vallenet D."/>
            <person name="Segurens B."/>
            <person name="Schenowitz-Truong C."/>
            <person name="Medigue C."/>
            <person name="Collingro A."/>
            <person name="Snel B."/>
            <person name="Dutilh B.E."/>
            <person name="OpDenCamp H.J.M."/>
            <person name="vanDerDrift C."/>
            <person name="Cirpus I."/>
            <person name="vanDePas-Schoonen K.T."/>
            <person name="Harhangi H.R."/>
            <person name="vanNiftrik L."/>
            <person name="Schmid M."/>
            <person name="Keltjens J."/>
            <person name="vanDeVossenberg J."/>
            <person name="Kartal B."/>
            <person name="Meier H."/>
            <person name="Frishman D."/>
            <person name="Huynen M.A."/>
            <person name="Mewes H."/>
            <person name="Weissenbach J."/>
            <person name="Jetten M.S.M."/>
            <person name="Wagner M."/>
            <person name="LePaslier D."/>
        </authorList>
    </citation>
    <scope>NUCLEOTIDE SEQUENCE</scope>
</reference>
<feature type="transmembrane region" description="Helical" evidence="1">
    <location>
        <begin position="48"/>
        <end position="69"/>
    </location>
</feature>
<evidence type="ECO:0000313" key="5">
    <source>
        <dbReference type="Proteomes" id="UP000221734"/>
    </source>
</evidence>
<dbReference type="EMBL" id="CT573071">
    <property type="protein sequence ID" value="CAJ73094.1"/>
    <property type="molecule type" value="Genomic_DNA"/>
</dbReference>
<keyword evidence="1" id="KW-0812">Transmembrane</keyword>
<evidence type="ECO:0000256" key="1">
    <source>
        <dbReference type="SAM" id="Phobius"/>
    </source>
</evidence>
<dbReference type="KEGG" id="kst:KSMBR1_3329"/>